<proteinExistence type="predicted"/>
<keyword evidence="4" id="KW-1185">Reference proteome</keyword>
<dbReference type="Proteomes" id="UP000231962">
    <property type="component" value="Unassembled WGS sequence"/>
</dbReference>
<gene>
    <name evidence="2" type="ORF">CH360_04195</name>
    <name evidence="3" type="ORF">CH373_07335</name>
</gene>
<dbReference type="EMBL" id="NPDZ01000003">
    <property type="protein sequence ID" value="PJZ73937.1"/>
    <property type="molecule type" value="Genomic_DNA"/>
</dbReference>
<keyword evidence="1" id="KW-0472">Membrane</keyword>
<evidence type="ECO:0000313" key="4">
    <source>
        <dbReference type="Proteomes" id="UP000231962"/>
    </source>
</evidence>
<evidence type="ECO:0000313" key="2">
    <source>
        <dbReference type="EMBL" id="PJZ70728.1"/>
    </source>
</evidence>
<dbReference type="OrthoDB" id="337822at2"/>
<reference evidence="4 5" key="1">
    <citation type="submission" date="2017-07" db="EMBL/GenBank/DDBJ databases">
        <title>Leptospira spp. isolated from tropical soils.</title>
        <authorList>
            <person name="Thibeaux R."/>
            <person name="Iraola G."/>
            <person name="Ferres I."/>
            <person name="Bierque E."/>
            <person name="Girault D."/>
            <person name="Soupe-Gilbert M.-E."/>
            <person name="Picardeau M."/>
            <person name="Goarant C."/>
        </authorList>
    </citation>
    <scope>NUCLEOTIDE SEQUENCE [LARGE SCALE GENOMIC DNA]</scope>
    <source>
        <strain evidence="3 5">FH1-B-B1</strain>
        <strain evidence="2 4">FH1-B-C1</strain>
    </source>
</reference>
<name>A0A2M9ZPE3_9LEPT</name>
<organism evidence="3 5">
    <name type="scientific">Leptospira perolatii</name>
    <dbReference type="NCBI Taxonomy" id="2023191"/>
    <lineage>
        <taxon>Bacteria</taxon>
        <taxon>Pseudomonadati</taxon>
        <taxon>Spirochaetota</taxon>
        <taxon>Spirochaetia</taxon>
        <taxon>Leptospirales</taxon>
        <taxon>Leptospiraceae</taxon>
        <taxon>Leptospira</taxon>
    </lineage>
</organism>
<dbReference type="Proteomes" id="UP000231990">
    <property type="component" value="Unassembled WGS sequence"/>
</dbReference>
<keyword evidence="1" id="KW-1133">Transmembrane helix</keyword>
<evidence type="ECO:0000313" key="5">
    <source>
        <dbReference type="Proteomes" id="UP000231990"/>
    </source>
</evidence>
<keyword evidence="1" id="KW-0812">Transmembrane</keyword>
<dbReference type="RefSeq" id="WP_100712734.1">
    <property type="nucleotide sequence ID" value="NZ_NPDY01000002.1"/>
</dbReference>
<dbReference type="AlphaFoldDB" id="A0A2M9ZPE3"/>
<evidence type="ECO:0000256" key="1">
    <source>
        <dbReference type="SAM" id="Phobius"/>
    </source>
</evidence>
<comment type="caution">
    <text evidence="3">The sequence shown here is derived from an EMBL/GenBank/DDBJ whole genome shotgun (WGS) entry which is preliminary data.</text>
</comment>
<evidence type="ECO:0000313" key="3">
    <source>
        <dbReference type="EMBL" id="PJZ73937.1"/>
    </source>
</evidence>
<accession>A0A2M9ZPE3</accession>
<dbReference type="NCBIfam" id="NF047690">
    <property type="entry name" value="LIC20036_fam"/>
    <property type="match status" value="1"/>
</dbReference>
<sequence length="203" mass="22314">MSEKLKLNLKLQKGTAFAVLLTAPIFFLLGWWLKGCENIGRQAKVTFSGSFTDGTLVSIDKESVVLKDPDRTISLSSVEKIEFLPDETSTEVQLSDQEKAFVGTYKLQVGSHKGILILFPRKSGGIGGTIRFTNWGKGANEILSGLRISGKQIRFIRSCSGQRCAEIGSTVPFQQTYSGELESRKIQGAYQGTNSSGRWIAER</sequence>
<dbReference type="EMBL" id="NPDY01000002">
    <property type="protein sequence ID" value="PJZ70728.1"/>
    <property type="molecule type" value="Genomic_DNA"/>
</dbReference>
<feature type="transmembrane region" description="Helical" evidence="1">
    <location>
        <begin position="14"/>
        <end position="33"/>
    </location>
</feature>
<protein>
    <submittedName>
        <fullName evidence="3">Uncharacterized protein</fullName>
    </submittedName>
</protein>